<proteinExistence type="predicted"/>
<feature type="domain" description="HPt" evidence="2">
    <location>
        <begin position="24"/>
        <end position="90"/>
    </location>
</feature>
<dbReference type="SUPFAM" id="SSF47226">
    <property type="entry name" value="Histidine-containing phosphotransfer domain, HPT domain"/>
    <property type="match status" value="1"/>
</dbReference>
<evidence type="ECO:0000313" key="4">
    <source>
        <dbReference type="Proteomes" id="UP000626026"/>
    </source>
</evidence>
<evidence type="ECO:0000259" key="2">
    <source>
        <dbReference type="Pfam" id="PF01627"/>
    </source>
</evidence>
<dbReference type="RefSeq" id="WP_187787170.1">
    <property type="nucleotide sequence ID" value="NZ_JACTVA010000095.1"/>
</dbReference>
<protein>
    <submittedName>
        <fullName evidence="3">Hpt domain-containing protein</fullName>
    </submittedName>
</protein>
<dbReference type="Proteomes" id="UP000626026">
    <property type="component" value="Unassembled WGS sequence"/>
</dbReference>
<dbReference type="Gene3D" id="1.20.120.160">
    <property type="entry name" value="HPT domain"/>
    <property type="match status" value="1"/>
</dbReference>
<accession>A0ABR7RVL7</accession>
<comment type="caution">
    <text evidence="3">The sequence shown here is derived from an EMBL/GenBank/DDBJ whole genome shotgun (WGS) entry which is preliminary data.</text>
</comment>
<keyword evidence="1" id="KW-0902">Two-component regulatory system</keyword>
<evidence type="ECO:0000313" key="3">
    <source>
        <dbReference type="EMBL" id="MBC9210055.1"/>
    </source>
</evidence>
<keyword evidence="4" id="KW-1185">Reference proteome</keyword>
<gene>
    <name evidence="3" type="ORF">IBL26_24735</name>
</gene>
<sequence length="117" mass="11937">MNAIDPFIAQQLAADLPPDVFVGVVRTFEADLARLAQLMVDAVRAGDMESYRRCAHGLAGAAGAIGARRLEALARRAMSAAGEPSATEVVLLGQEAKAALAELFTLSSGAANPGSAG</sequence>
<reference evidence="3 4" key="1">
    <citation type="journal article" date="2013" name="Int. J. Syst. Evol. Microbiol.">
        <title>Roseomonas aerophila sp. nov., isolated from air.</title>
        <authorList>
            <person name="Kim S.J."/>
            <person name="Weon H.Y."/>
            <person name="Ahn J.H."/>
            <person name="Hong S.B."/>
            <person name="Seok S.J."/>
            <person name="Whang K.S."/>
            <person name="Kwon S.W."/>
        </authorList>
    </citation>
    <scope>NUCLEOTIDE SEQUENCE [LARGE SCALE GENOMIC DNA]</scope>
    <source>
        <strain evidence="3 4">NBRC 108923</strain>
    </source>
</reference>
<dbReference type="InterPro" id="IPR008207">
    <property type="entry name" value="Sig_transdc_His_kin_Hpt_dom"/>
</dbReference>
<dbReference type="Pfam" id="PF01627">
    <property type="entry name" value="Hpt"/>
    <property type="match status" value="1"/>
</dbReference>
<organism evidence="3 4">
    <name type="scientific">Teichococcus aerophilus</name>
    <dbReference type="NCBI Taxonomy" id="1224513"/>
    <lineage>
        <taxon>Bacteria</taxon>
        <taxon>Pseudomonadati</taxon>
        <taxon>Pseudomonadota</taxon>
        <taxon>Alphaproteobacteria</taxon>
        <taxon>Acetobacterales</taxon>
        <taxon>Roseomonadaceae</taxon>
        <taxon>Roseomonas</taxon>
    </lineage>
</organism>
<dbReference type="InterPro" id="IPR036641">
    <property type="entry name" value="HPT_dom_sf"/>
</dbReference>
<dbReference type="EMBL" id="JACTVA010000095">
    <property type="protein sequence ID" value="MBC9210055.1"/>
    <property type="molecule type" value="Genomic_DNA"/>
</dbReference>
<name>A0ABR7RVL7_9PROT</name>
<evidence type="ECO:0000256" key="1">
    <source>
        <dbReference type="ARBA" id="ARBA00023012"/>
    </source>
</evidence>